<dbReference type="RefSeq" id="WP_015901863.1">
    <property type="nucleotide sequence ID" value="NC_012115.1"/>
</dbReference>
<dbReference type="STRING" id="598659.NAMH_0194"/>
<protein>
    <submittedName>
        <fullName evidence="1">Uncharacterized protein</fullName>
    </submittedName>
</protein>
<proteinExistence type="predicted"/>
<name>B9L7L0_NAUPA</name>
<dbReference type="AlphaFoldDB" id="B9L7L0"/>
<evidence type="ECO:0000313" key="2">
    <source>
        <dbReference type="Proteomes" id="UP000000448"/>
    </source>
</evidence>
<dbReference type="HOGENOM" id="CLU_129782_1_0_7"/>
<dbReference type="OrthoDB" id="5339701at2"/>
<reference evidence="1 2" key="1">
    <citation type="journal article" date="2009" name="PLoS Genet.">
        <title>Adaptations to submarine hydrothermal environments exemplified by the genome of Nautilia profundicola.</title>
        <authorList>
            <person name="Campbell B.J."/>
            <person name="Smith J.L."/>
            <person name="Hanson T.E."/>
            <person name="Klotz M.G."/>
            <person name="Stein L.Y."/>
            <person name="Lee C.K."/>
            <person name="Wu D."/>
            <person name="Robinson J.M."/>
            <person name="Khouri H.M."/>
            <person name="Eisen J.A."/>
            <person name="Cary S.C."/>
        </authorList>
    </citation>
    <scope>NUCLEOTIDE SEQUENCE [LARGE SCALE GENOMIC DNA]</scope>
    <source>
        <strain evidence="2">ATCC BAA-1463 / DSM 18972 / AmH</strain>
    </source>
</reference>
<dbReference type="SUPFAM" id="SSF50331">
    <property type="entry name" value="MOP-like"/>
    <property type="match status" value="1"/>
</dbReference>
<dbReference type="Proteomes" id="UP000000448">
    <property type="component" value="Chromosome"/>
</dbReference>
<accession>B9L7L0</accession>
<dbReference type="KEGG" id="nam:NAMH_0194"/>
<dbReference type="EMBL" id="CP001279">
    <property type="protein sequence ID" value="ACM92811.1"/>
    <property type="molecule type" value="Genomic_DNA"/>
</dbReference>
<evidence type="ECO:0000313" key="1">
    <source>
        <dbReference type="EMBL" id="ACM92811.1"/>
    </source>
</evidence>
<keyword evidence="2" id="KW-1185">Reference proteome</keyword>
<sequence>MNKFIGEITDIQSLERLNLIKCKVGSQTVNVLMLEMNIDLKPGKKAELLIKPTAISISGERCSFENSLRGQISEINKGEILSSITVDVEGFEIECIMLSEYDNFEKNVFVMFKANDVAIGKVFE</sequence>
<gene>
    <name evidence="1" type="ordered locus">NAMH_0194</name>
</gene>
<organism evidence="1 2">
    <name type="scientific">Nautilia profundicola (strain ATCC BAA-1463 / DSM 18972 / AmH)</name>
    <dbReference type="NCBI Taxonomy" id="598659"/>
    <lineage>
        <taxon>Bacteria</taxon>
        <taxon>Pseudomonadati</taxon>
        <taxon>Campylobacterota</taxon>
        <taxon>Epsilonproteobacteria</taxon>
        <taxon>Nautiliales</taxon>
        <taxon>Nautiliaceae</taxon>
        <taxon>Nautilia</taxon>
    </lineage>
</organism>
<dbReference type="InterPro" id="IPR008995">
    <property type="entry name" value="Mo/tungstate-bd_C_term_dom"/>
</dbReference>